<dbReference type="SUPFAM" id="SSF63867">
    <property type="entry name" value="MoeA C-terminal domain-like"/>
    <property type="match status" value="1"/>
</dbReference>
<dbReference type="InterPro" id="IPR001453">
    <property type="entry name" value="MoaB/Mog_dom"/>
</dbReference>
<dbReference type="PANTHER" id="PTHR10192">
    <property type="entry name" value="MOLYBDOPTERIN BIOSYNTHESIS PROTEIN"/>
    <property type="match status" value="1"/>
</dbReference>
<organism evidence="11 12">
    <name type="scientific">Lawsonibacter hominis</name>
    <dbReference type="NCBI Taxonomy" id="2763053"/>
    <lineage>
        <taxon>Bacteria</taxon>
        <taxon>Bacillati</taxon>
        <taxon>Bacillota</taxon>
        <taxon>Clostridia</taxon>
        <taxon>Eubacteriales</taxon>
        <taxon>Oscillospiraceae</taxon>
        <taxon>Lawsonibacter</taxon>
    </lineage>
</organism>
<evidence type="ECO:0000256" key="2">
    <source>
        <dbReference type="ARBA" id="ARBA00005046"/>
    </source>
</evidence>
<comment type="caution">
    <text evidence="11">The sequence shown here is derived from an EMBL/GenBank/DDBJ whole genome shotgun (WGS) entry which is preliminary data.</text>
</comment>
<dbReference type="SMART" id="SM00852">
    <property type="entry name" value="MoCF_biosynth"/>
    <property type="match status" value="1"/>
</dbReference>
<keyword evidence="9" id="KW-0479">Metal-binding</keyword>
<name>A0A8J6M6C4_9FIRM</name>
<dbReference type="PANTHER" id="PTHR10192:SF5">
    <property type="entry name" value="GEPHYRIN"/>
    <property type="match status" value="1"/>
</dbReference>
<evidence type="ECO:0000256" key="4">
    <source>
        <dbReference type="ARBA" id="ARBA00013269"/>
    </source>
</evidence>
<keyword evidence="6 9" id="KW-0500">Molybdenum</keyword>
<dbReference type="Gene3D" id="2.40.340.10">
    <property type="entry name" value="MoeA, C-terminal, domain IV"/>
    <property type="match status" value="1"/>
</dbReference>
<evidence type="ECO:0000259" key="10">
    <source>
        <dbReference type="SMART" id="SM00852"/>
    </source>
</evidence>
<evidence type="ECO:0000256" key="1">
    <source>
        <dbReference type="ARBA" id="ARBA00002901"/>
    </source>
</evidence>
<dbReference type="UniPathway" id="UPA00344"/>
<keyword evidence="12" id="KW-1185">Reference proteome</keyword>
<dbReference type="GO" id="GO:0061599">
    <property type="term" value="F:molybdopterin molybdotransferase activity"/>
    <property type="evidence" value="ECO:0007669"/>
    <property type="project" value="UniProtKB-UniRule"/>
</dbReference>
<dbReference type="InterPro" id="IPR005111">
    <property type="entry name" value="MoeA_C_domain_IV"/>
</dbReference>
<gene>
    <name evidence="11" type="ORF">H8S57_14050</name>
</gene>
<keyword evidence="9" id="KW-0460">Magnesium</keyword>
<dbReference type="InterPro" id="IPR036135">
    <property type="entry name" value="MoeA_linker/N_sf"/>
</dbReference>
<dbReference type="NCBIfam" id="NF045515">
    <property type="entry name" value="Glp_gephyrin"/>
    <property type="match status" value="1"/>
</dbReference>
<dbReference type="InterPro" id="IPR036688">
    <property type="entry name" value="MoeA_C_domain_IV_sf"/>
</dbReference>
<dbReference type="EC" id="2.10.1.1" evidence="4 9"/>
<keyword evidence="7 9" id="KW-0501">Molybdenum cofactor biosynthesis</keyword>
<dbReference type="GO" id="GO:0005829">
    <property type="term" value="C:cytosol"/>
    <property type="evidence" value="ECO:0007669"/>
    <property type="project" value="TreeGrafter"/>
</dbReference>
<evidence type="ECO:0000256" key="8">
    <source>
        <dbReference type="ARBA" id="ARBA00047317"/>
    </source>
</evidence>
<dbReference type="SUPFAM" id="SSF53218">
    <property type="entry name" value="Molybdenum cofactor biosynthesis proteins"/>
    <property type="match status" value="1"/>
</dbReference>
<dbReference type="GO" id="GO:0046872">
    <property type="term" value="F:metal ion binding"/>
    <property type="evidence" value="ECO:0007669"/>
    <property type="project" value="UniProtKB-UniRule"/>
</dbReference>
<comment type="similarity">
    <text evidence="3 9">Belongs to the MoeA family.</text>
</comment>
<evidence type="ECO:0000256" key="3">
    <source>
        <dbReference type="ARBA" id="ARBA00010763"/>
    </source>
</evidence>
<dbReference type="Pfam" id="PF03454">
    <property type="entry name" value="MoeA_C"/>
    <property type="match status" value="1"/>
</dbReference>
<evidence type="ECO:0000313" key="12">
    <source>
        <dbReference type="Proteomes" id="UP000661435"/>
    </source>
</evidence>
<dbReference type="Gene3D" id="3.90.105.10">
    <property type="entry name" value="Molybdopterin biosynthesis moea protein, domain 2"/>
    <property type="match status" value="1"/>
</dbReference>
<proteinExistence type="inferred from homology"/>
<keyword evidence="9" id="KW-0808">Transferase</keyword>
<dbReference type="Proteomes" id="UP000661435">
    <property type="component" value="Unassembled WGS sequence"/>
</dbReference>
<dbReference type="InterPro" id="IPR038987">
    <property type="entry name" value="MoeA-like"/>
</dbReference>
<evidence type="ECO:0000256" key="9">
    <source>
        <dbReference type="RuleBase" id="RU365090"/>
    </source>
</evidence>
<evidence type="ECO:0000313" key="11">
    <source>
        <dbReference type="EMBL" id="MBC5734837.1"/>
    </source>
</evidence>
<protein>
    <recommendedName>
        <fullName evidence="5 9">Molybdopterin molybdenumtransferase</fullName>
        <ecNumber evidence="4 9">2.10.1.1</ecNumber>
    </recommendedName>
</protein>
<dbReference type="CDD" id="cd00887">
    <property type="entry name" value="MoeA"/>
    <property type="match status" value="1"/>
</dbReference>
<dbReference type="InterPro" id="IPR005110">
    <property type="entry name" value="MoeA_linker/N"/>
</dbReference>
<evidence type="ECO:0000256" key="5">
    <source>
        <dbReference type="ARBA" id="ARBA00021108"/>
    </source>
</evidence>
<sequence>MTGIELEQAAALITGALAPLGTQTLPVPDALGYTLDADVTAPLDQPPFDRSPLDGYALRAADIASASRERPVRLRVVETVYAGGVPLLPLTAGAAARIMTGAMLPAGCDCVLRQEDTDQGDPVVSIYKPLRPYENYVNLGEDYRSGTVLLPAGTRLDAAAVGLLSSAGVCQVPVRRRPRVFVLSTGDEVVYPHVHPLPPGKIYGSNLNLLLARLSELGIPETGGEHAGDDPQAVAEAMERLLGCCDALITTGGVSVGDKDIFHQALPLLGAETVFWRLNVKPGTPALYSTRRGKPILSLSGNPFAAAATFELLARPMLCALSGEERLLPQRRSARLDTAFSKASPCRRFLRGRWQDGRVSLPEGHSSGQLASLVGCNCLVDLPAGTGPLEPGRLVEVLLL</sequence>
<reference evidence="11" key="1">
    <citation type="submission" date="2020-08" db="EMBL/GenBank/DDBJ databases">
        <title>Genome public.</title>
        <authorList>
            <person name="Liu C."/>
            <person name="Sun Q."/>
        </authorList>
    </citation>
    <scope>NUCLEOTIDE SEQUENCE</scope>
    <source>
        <strain evidence="11">NSJ-51</strain>
    </source>
</reference>
<dbReference type="AlphaFoldDB" id="A0A8J6M6C4"/>
<dbReference type="EMBL" id="JACOPP010000026">
    <property type="protein sequence ID" value="MBC5734837.1"/>
    <property type="molecule type" value="Genomic_DNA"/>
</dbReference>
<dbReference type="SUPFAM" id="SSF63882">
    <property type="entry name" value="MoeA N-terminal region -like"/>
    <property type="match status" value="1"/>
</dbReference>
<comment type="pathway">
    <text evidence="2 9">Cofactor biosynthesis; molybdopterin biosynthesis.</text>
</comment>
<evidence type="ECO:0000256" key="7">
    <source>
        <dbReference type="ARBA" id="ARBA00023150"/>
    </source>
</evidence>
<dbReference type="Pfam" id="PF00994">
    <property type="entry name" value="MoCF_biosynth"/>
    <property type="match status" value="1"/>
</dbReference>
<evidence type="ECO:0000256" key="6">
    <source>
        <dbReference type="ARBA" id="ARBA00022505"/>
    </source>
</evidence>
<dbReference type="Gene3D" id="3.40.980.10">
    <property type="entry name" value="MoaB/Mog-like domain"/>
    <property type="match status" value="1"/>
</dbReference>
<dbReference type="Pfam" id="PF03453">
    <property type="entry name" value="MoeA_N"/>
    <property type="match status" value="1"/>
</dbReference>
<accession>A0A8J6M6C4</accession>
<comment type="catalytic activity">
    <reaction evidence="8">
        <text>adenylyl-molybdopterin + molybdate = Mo-molybdopterin + AMP + H(+)</text>
        <dbReference type="Rhea" id="RHEA:35047"/>
        <dbReference type="ChEBI" id="CHEBI:15378"/>
        <dbReference type="ChEBI" id="CHEBI:36264"/>
        <dbReference type="ChEBI" id="CHEBI:62727"/>
        <dbReference type="ChEBI" id="CHEBI:71302"/>
        <dbReference type="ChEBI" id="CHEBI:456215"/>
        <dbReference type="EC" id="2.10.1.1"/>
    </reaction>
</comment>
<feature type="domain" description="MoaB/Mog" evidence="10">
    <location>
        <begin position="181"/>
        <end position="320"/>
    </location>
</feature>
<dbReference type="GO" id="GO:0006777">
    <property type="term" value="P:Mo-molybdopterin cofactor biosynthetic process"/>
    <property type="evidence" value="ECO:0007669"/>
    <property type="project" value="UniProtKB-UniRule"/>
</dbReference>
<comment type="cofactor">
    <cofactor evidence="9">
        <name>Mg(2+)</name>
        <dbReference type="ChEBI" id="CHEBI:18420"/>
    </cofactor>
</comment>
<comment type="function">
    <text evidence="1 9">Catalyzes the insertion of molybdate into adenylated molybdopterin with the concomitant release of AMP.</text>
</comment>
<dbReference type="InterPro" id="IPR036425">
    <property type="entry name" value="MoaB/Mog-like_dom_sf"/>
</dbReference>
<dbReference type="Gene3D" id="2.170.190.11">
    <property type="entry name" value="Molybdopterin biosynthesis moea protein, domain 3"/>
    <property type="match status" value="1"/>
</dbReference>